<proteinExistence type="predicted"/>
<dbReference type="RefSeq" id="WP_162669240.1">
    <property type="nucleotide sequence ID" value="NZ_LR593886.1"/>
</dbReference>
<gene>
    <name evidence="2" type="ORF">SOIL9_29680</name>
</gene>
<reference evidence="2 3" key="1">
    <citation type="submission" date="2019-05" db="EMBL/GenBank/DDBJ databases">
        <authorList>
            <consortium name="Science for Life Laboratories"/>
        </authorList>
    </citation>
    <scope>NUCLEOTIDE SEQUENCE [LARGE SCALE GENOMIC DNA]</scope>
    <source>
        <strain evidence="2">Soil9</strain>
    </source>
</reference>
<evidence type="ECO:0000313" key="3">
    <source>
        <dbReference type="Proteomes" id="UP000464178"/>
    </source>
</evidence>
<organism evidence="2 3">
    <name type="scientific">Gemmata massiliana</name>
    <dbReference type="NCBI Taxonomy" id="1210884"/>
    <lineage>
        <taxon>Bacteria</taxon>
        <taxon>Pseudomonadati</taxon>
        <taxon>Planctomycetota</taxon>
        <taxon>Planctomycetia</taxon>
        <taxon>Gemmatales</taxon>
        <taxon>Gemmataceae</taxon>
        <taxon>Gemmata</taxon>
    </lineage>
</organism>
<keyword evidence="1" id="KW-0472">Membrane</keyword>
<dbReference type="EMBL" id="LR593886">
    <property type="protein sequence ID" value="VTR94746.1"/>
    <property type="molecule type" value="Genomic_DNA"/>
</dbReference>
<name>A0A6P2D2G0_9BACT</name>
<dbReference type="AlphaFoldDB" id="A0A6P2D2G0"/>
<dbReference type="Proteomes" id="UP000464178">
    <property type="component" value="Chromosome"/>
</dbReference>
<sequence>MENLAQFALVGFGGLLAGFLFGYALLRALVMSTLATPGITLTGAACASGRITISGAIDPDTAEYQLRALHVKVYDNPATVVPTNPLGVAGVTRYPASALPITHTAPGGTSGNDLIAVWSEYTAWNHGSRVFPACVPSGSSGPSTPTTPRMVPPELDAVPRELRVELAALDGAVSGPTAALVGALAGALATVLRYVLEGSTPSDPVWRGLNGTDAVHETSLRLMHRADGTGALLRAAMVVAGQRVELTWVTSKWCANGVSRFVCESDEPGIPALVVSPA</sequence>
<evidence type="ECO:0000313" key="2">
    <source>
        <dbReference type="EMBL" id="VTR94746.1"/>
    </source>
</evidence>
<protein>
    <submittedName>
        <fullName evidence="2">Uncharacterized protein</fullName>
    </submittedName>
</protein>
<dbReference type="KEGG" id="gms:SOIL9_29680"/>
<accession>A0A6P2D2G0</accession>
<keyword evidence="1" id="KW-0812">Transmembrane</keyword>
<keyword evidence="3" id="KW-1185">Reference proteome</keyword>
<keyword evidence="1" id="KW-1133">Transmembrane helix</keyword>
<evidence type="ECO:0000256" key="1">
    <source>
        <dbReference type="SAM" id="Phobius"/>
    </source>
</evidence>
<feature type="transmembrane region" description="Helical" evidence="1">
    <location>
        <begin position="6"/>
        <end position="26"/>
    </location>
</feature>